<evidence type="ECO:0000313" key="1">
    <source>
        <dbReference type="Proteomes" id="UP000887564"/>
    </source>
</evidence>
<dbReference type="AlphaFoldDB" id="A0A914RCM8"/>
<evidence type="ECO:0000313" key="2">
    <source>
        <dbReference type="WBParaSite" id="PEQ_0000444101-mRNA-1"/>
    </source>
</evidence>
<organism evidence="1 2">
    <name type="scientific">Parascaris equorum</name>
    <name type="common">Equine roundworm</name>
    <dbReference type="NCBI Taxonomy" id="6256"/>
    <lineage>
        <taxon>Eukaryota</taxon>
        <taxon>Metazoa</taxon>
        <taxon>Ecdysozoa</taxon>
        <taxon>Nematoda</taxon>
        <taxon>Chromadorea</taxon>
        <taxon>Rhabditida</taxon>
        <taxon>Spirurina</taxon>
        <taxon>Ascaridomorpha</taxon>
        <taxon>Ascaridoidea</taxon>
        <taxon>Ascarididae</taxon>
        <taxon>Parascaris</taxon>
    </lineage>
</organism>
<keyword evidence="1" id="KW-1185">Reference proteome</keyword>
<proteinExistence type="predicted"/>
<sequence length="70" mass="8341">MRSILRVRVLCRCMKINSVFFSAHSRMEYSSFRWRIKGTYSSHKLFAEQCMSFSISVRSSLIFLFSFQTL</sequence>
<dbReference type="Proteomes" id="UP000887564">
    <property type="component" value="Unplaced"/>
</dbReference>
<dbReference type="WBParaSite" id="PEQ_0000444101-mRNA-1">
    <property type="protein sequence ID" value="PEQ_0000444101-mRNA-1"/>
    <property type="gene ID" value="PEQ_0000444101"/>
</dbReference>
<protein>
    <submittedName>
        <fullName evidence="2">Uncharacterized protein</fullName>
    </submittedName>
</protein>
<name>A0A914RCM8_PAREQ</name>
<accession>A0A914RCM8</accession>
<reference evidence="2" key="1">
    <citation type="submission" date="2022-11" db="UniProtKB">
        <authorList>
            <consortium name="WormBaseParasite"/>
        </authorList>
    </citation>
    <scope>IDENTIFICATION</scope>
</reference>